<dbReference type="HOGENOM" id="CLU_2632332_0_0_7"/>
<evidence type="ECO:0000313" key="1">
    <source>
        <dbReference type="EMBL" id="AGW12051.1"/>
    </source>
</evidence>
<reference evidence="2" key="2">
    <citation type="submission" date="2013-07" db="EMBL/GenBank/DDBJ databases">
        <authorList>
            <person name="Morais-Silva F.O."/>
            <person name="Rezende A.M."/>
            <person name="Pimentel C."/>
            <person name="Resende D.M."/>
            <person name="Santos C.I."/>
            <person name="Clemente C."/>
            <person name="de Oliveira L.M."/>
            <person name="da Silva S.M."/>
            <person name="Costa D.A."/>
            <person name="Varela-Raposo A."/>
            <person name="Horacio E.C.A."/>
            <person name="Matos M."/>
            <person name="Flores O."/>
            <person name="Ruiz J.C."/>
            <person name="Rodrigues-Pousada C."/>
        </authorList>
    </citation>
    <scope>NUCLEOTIDE SEQUENCE [LARGE SCALE GENOMIC DNA]</scope>
    <source>
        <strain evidence="2">ATCC 19364 / DSM 1382 / NCIMB 9332 / VKM B-1759</strain>
    </source>
</reference>
<proteinExistence type="predicted"/>
<protein>
    <submittedName>
        <fullName evidence="1">Uncharacterized protein</fullName>
    </submittedName>
</protein>
<accession>T2G7F4</accession>
<name>T2G7F4_MEGG1</name>
<dbReference type="AlphaFoldDB" id="T2G7F4"/>
<dbReference type="RefSeq" id="WP_021758624.1">
    <property type="nucleotide sequence ID" value="NC_022444.1"/>
</dbReference>
<dbReference type="eggNOG" id="ENOG502ZH0A">
    <property type="taxonomic scope" value="Bacteria"/>
</dbReference>
<dbReference type="Proteomes" id="UP000016587">
    <property type="component" value="Chromosome"/>
</dbReference>
<reference evidence="1 2" key="1">
    <citation type="journal article" date="2013" name="J. Bacteriol.">
        <title>Roles of HynAB and Ech, the only two hydrogenases found in the model sulfate reducer Desulfovibrio gigas.</title>
        <authorList>
            <person name="Morais-Silva F.O."/>
            <person name="Santos C.I."/>
            <person name="Rodrigues R."/>
            <person name="Pereira I.A."/>
            <person name="Rodrigues-Pousada C."/>
        </authorList>
    </citation>
    <scope>NUCLEOTIDE SEQUENCE [LARGE SCALE GENOMIC DNA]</scope>
    <source>
        <strain evidence="2">ATCC 19364 / DSM 1382 / NCIMB 9332 / VKM B-1759</strain>
    </source>
</reference>
<dbReference type="EMBL" id="CP006585">
    <property type="protein sequence ID" value="AGW12051.1"/>
    <property type="molecule type" value="Genomic_DNA"/>
</dbReference>
<organism evidence="1 2">
    <name type="scientific">Megalodesulfovibrio gigas (strain ATCC 19364 / DSM 1382 / NCIMB 9332 / VKM B-1759)</name>
    <name type="common">Desulfovibrio gigas</name>
    <dbReference type="NCBI Taxonomy" id="1121448"/>
    <lineage>
        <taxon>Bacteria</taxon>
        <taxon>Pseudomonadati</taxon>
        <taxon>Thermodesulfobacteriota</taxon>
        <taxon>Desulfovibrionia</taxon>
        <taxon>Desulfovibrionales</taxon>
        <taxon>Desulfovibrionaceae</taxon>
        <taxon>Megalodesulfovibrio</taxon>
    </lineage>
</organism>
<keyword evidence="2" id="KW-1185">Reference proteome</keyword>
<dbReference type="KEGG" id="dgg:DGI_0114"/>
<evidence type="ECO:0000313" key="2">
    <source>
        <dbReference type="Proteomes" id="UP000016587"/>
    </source>
</evidence>
<dbReference type="PATRIC" id="fig|1121448.10.peg.114"/>
<sequence>MAIPSATNQEWLDIVTGRKSHALRFLAAKVLLGRLVHSVKEDPSPENIADCITQLHQLYASNLHIPKVQEDLKTIFG</sequence>
<dbReference type="STRING" id="1121448.DGI_0114"/>
<gene>
    <name evidence="1" type="ORF">DGI_0114</name>
</gene>
<dbReference type="OrthoDB" id="5458712at2"/>